<gene>
    <name evidence="2" type="ORF">ACFPP9_03885</name>
</gene>
<dbReference type="Gene3D" id="3.90.550.10">
    <property type="entry name" value="Spore Coat Polysaccharide Biosynthesis Protein SpsA, Chain A"/>
    <property type="match status" value="1"/>
</dbReference>
<evidence type="ECO:0000313" key="2">
    <source>
        <dbReference type="EMBL" id="MFC5514902.1"/>
    </source>
</evidence>
<dbReference type="InterPro" id="IPR001173">
    <property type="entry name" value="Glyco_trans_2-like"/>
</dbReference>
<evidence type="ECO:0000313" key="3">
    <source>
        <dbReference type="Proteomes" id="UP001596150"/>
    </source>
</evidence>
<reference evidence="3" key="1">
    <citation type="journal article" date="2019" name="Int. J. Syst. Evol. Microbiol.">
        <title>The Global Catalogue of Microorganisms (GCM) 10K type strain sequencing project: providing services to taxonomists for standard genome sequencing and annotation.</title>
        <authorList>
            <consortium name="The Broad Institute Genomics Platform"/>
            <consortium name="The Broad Institute Genome Sequencing Center for Infectious Disease"/>
            <person name="Wu L."/>
            <person name="Ma J."/>
        </authorList>
    </citation>
    <scope>NUCLEOTIDE SEQUENCE [LARGE SCALE GENOMIC DNA]</scope>
    <source>
        <strain evidence="3">KACC 12633</strain>
    </source>
</reference>
<keyword evidence="3" id="KW-1185">Reference proteome</keyword>
<dbReference type="PANTHER" id="PTHR43685:SF2">
    <property type="entry name" value="GLYCOSYLTRANSFERASE 2-LIKE DOMAIN-CONTAINING PROTEIN"/>
    <property type="match status" value="1"/>
</dbReference>
<protein>
    <submittedName>
        <fullName evidence="2">Glycosyltransferase family 2 protein</fullName>
    </submittedName>
</protein>
<dbReference type="RefSeq" id="WP_266342922.1">
    <property type="nucleotide sequence ID" value="NZ_JAPKNH010000002.1"/>
</dbReference>
<dbReference type="Pfam" id="PF00535">
    <property type="entry name" value="Glycos_transf_2"/>
    <property type="match status" value="1"/>
</dbReference>
<dbReference type="CDD" id="cd00761">
    <property type="entry name" value="Glyco_tranf_GTA_type"/>
    <property type="match status" value="1"/>
</dbReference>
<feature type="domain" description="Glycosyltransferase 2-like" evidence="1">
    <location>
        <begin position="10"/>
        <end position="121"/>
    </location>
</feature>
<dbReference type="InterPro" id="IPR029044">
    <property type="entry name" value="Nucleotide-diphossugar_trans"/>
</dbReference>
<proteinExistence type="predicted"/>
<dbReference type="PANTHER" id="PTHR43685">
    <property type="entry name" value="GLYCOSYLTRANSFERASE"/>
    <property type="match status" value="1"/>
</dbReference>
<name>A0ABW0PT61_9HYPH</name>
<dbReference type="InterPro" id="IPR050834">
    <property type="entry name" value="Glycosyltransf_2"/>
</dbReference>
<dbReference type="Proteomes" id="UP001596150">
    <property type="component" value="Unassembled WGS sequence"/>
</dbReference>
<sequence>MKSATSSRVSVVIPAFNAEAYLAEAVASVLEQTVPATEIILVDDGSTDGTGDIARSVAAVTYVRQANAGVAAALNHGARIASGDCIAFLSADDIWCPDKLARQSQALQDAPNRLVFGPMQHFVSPELTPAQAAGLACPPEPMPAFSAGTLLTRLDTFRAIGPLNESFKVGEFLDWYGRARDGGAEVIMLDTVVSRRRVHLANQSTKALREKSYAPVLKAMLDRRRSAKEG</sequence>
<comment type="caution">
    <text evidence="2">The sequence shown here is derived from an EMBL/GenBank/DDBJ whole genome shotgun (WGS) entry which is preliminary data.</text>
</comment>
<evidence type="ECO:0000259" key="1">
    <source>
        <dbReference type="Pfam" id="PF00535"/>
    </source>
</evidence>
<dbReference type="SUPFAM" id="SSF53448">
    <property type="entry name" value="Nucleotide-diphospho-sugar transferases"/>
    <property type="match status" value="1"/>
</dbReference>
<dbReference type="EMBL" id="JBHSML010000002">
    <property type="protein sequence ID" value="MFC5514902.1"/>
    <property type="molecule type" value="Genomic_DNA"/>
</dbReference>
<accession>A0ABW0PT61</accession>
<organism evidence="2 3">
    <name type="scientific">Kaistia terrae</name>
    <dbReference type="NCBI Taxonomy" id="537017"/>
    <lineage>
        <taxon>Bacteria</taxon>
        <taxon>Pseudomonadati</taxon>
        <taxon>Pseudomonadota</taxon>
        <taxon>Alphaproteobacteria</taxon>
        <taxon>Hyphomicrobiales</taxon>
        <taxon>Kaistiaceae</taxon>
        <taxon>Kaistia</taxon>
    </lineage>
</organism>